<name>A0ABU4S037_9GAMM</name>
<sequence length="130" mass="14268">MTTKPDLLAAPPPQKTVDIRLRTKLGYYSSGQNHNIEVTRAVAAESCLNMANQLRLSGNKTLALKLTIPSVGEVNQETGALEYLIYHHDNVNSAQHMGFKCELALPPGAVTQFDGNPSWTPQEPSQPTRR</sequence>
<dbReference type="Proteomes" id="UP001273505">
    <property type="component" value="Unassembled WGS sequence"/>
</dbReference>
<comment type="caution">
    <text evidence="1">The sequence shown here is derived from an EMBL/GenBank/DDBJ whole genome shotgun (WGS) entry which is preliminary data.</text>
</comment>
<dbReference type="EMBL" id="JAXAFO010000005">
    <property type="protein sequence ID" value="MDX6848604.1"/>
    <property type="molecule type" value="Genomic_DNA"/>
</dbReference>
<keyword evidence="2" id="KW-1185">Reference proteome</keyword>
<evidence type="ECO:0000313" key="1">
    <source>
        <dbReference type="EMBL" id="MDX6848604.1"/>
    </source>
</evidence>
<proteinExistence type="predicted"/>
<protein>
    <submittedName>
        <fullName evidence="1">Uncharacterized protein</fullName>
    </submittedName>
</protein>
<gene>
    <name evidence="1" type="ORF">SCD92_04485</name>
</gene>
<evidence type="ECO:0000313" key="2">
    <source>
        <dbReference type="Proteomes" id="UP001273505"/>
    </source>
</evidence>
<organism evidence="1 2">
    <name type="scientific">Gilvimarinus gilvus</name>
    <dbReference type="NCBI Taxonomy" id="3058038"/>
    <lineage>
        <taxon>Bacteria</taxon>
        <taxon>Pseudomonadati</taxon>
        <taxon>Pseudomonadota</taxon>
        <taxon>Gammaproteobacteria</taxon>
        <taxon>Cellvibrionales</taxon>
        <taxon>Cellvibrionaceae</taxon>
        <taxon>Gilvimarinus</taxon>
    </lineage>
</organism>
<dbReference type="RefSeq" id="WP_302724677.1">
    <property type="nucleotide sequence ID" value="NZ_JAULRU010000823.1"/>
</dbReference>
<accession>A0ABU4S037</accession>
<reference evidence="1 2" key="1">
    <citation type="submission" date="2023-11" db="EMBL/GenBank/DDBJ databases">
        <title>Gilvimarinus fulvus sp. nov., isolated from the surface of Kelp.</title>
        <authorList>
            <person name="Sun Y.Y."/>
            <person name="Gong Y."/>
            <person name="Du Z.J."/>
        </authorList>
    </citation>
    <scope>NUCLEOTIDE SEQUENCE [LARGE SCALE GENOMIC DNA]</scope>
    <source>
        <strain evidence="1 2">SDUM040013</strain>
    </source>
</reference>